<dbReference type="Proteomes" id="UP001519887">
    <property type="component" value="Unassembled WGS sequence"/>
</dbReference>
<dbReference type="EMBL" id="JAHZIK010000003">
    <property type="protein sequence ID" value="MBW7452503.1"/>
    <property type="molecule type" value="Genomic_DNA"/>
</dbReference>
<comment type="caution">
    <text evidence="2">The sequence shown here is derived from an EMBL/GenBank/DDBJ whole genome shotgun (WGS) entry which is preliminary data.</text>
</comment>
<keyword evidence="3" id="KW-1185">Reference proteome</keyword>
<accession>A0ABS7BV21</accession>
<name>A0ABS7BV21_9BACL</name>
<reference evidence="2 3" key="1">
    <citation type="submission" date="2021-07" db="EMBL/GenBank/DDBJ databases">
        <title>Paenibacillus radiodurans sp. nov., isolated from the southeastern edge of Tengger Desert.</title>
        <authorList>
            <person name="Zhang G."/>
        </authorList>
    </citation>
    <scope>NUCLEOTIDE SEQUENCE [LARGE SCALE GENOMIC DNA]</scope>
    <source>
        <strain evidence="2 3">CCM 7311</strain>
    </source>
</reference>
<dbReference type="InterPro" id="IPR050179">
    <property type="entry name" value="Trans_hexapeptide_repeat"/>
</dbReference>
<evidence type="ECO:0000313" key="3">
    <source>
        <dbReference type="Proteomes" id="UP001519887"/>
    </source>
</evidence>
<dbReference type="SUPFAM" id="SSF51161">
    <property type="entry name" value="Trimeric LpxA-like enzymes"/>
    <property type="match status" value="1"/>
</dbReference>
<gene>
    <name evidence="2" type="ORF">K0U00_00420</name>
</gene>
<protein>
    <submittedName>
        <fullName evidence="2">Acetyltransferase</fullName>
    </submittedName>
</protein>
<dbReference type="CDD" id="cd03360">
    <property type="entry name" value="LbH_AT_putative"/>
    <property type="match status" value="1"/>
</dbReference>
<dbReference type="InterPro" id="IPR041561">
    <property type="entry name" value="PglD_N"/>
</dbReference>
<dbReference type="Pfam" id="PF17836">
    <property type="entry name" value="PglD_N"/>
    <property type="match status" value="1"/>
</dbReference>
<evidence type="ECO:0000313" key="2">
    <source>
        <dbReference type="EMBL" id="MBW7452503.1"/>
    </source>
</evidence>
<dbReference type="InterPro" id="IPR001451">
    <property type="entry name" value="Hexapep"/>
</dbReference>
<dbReference type="Gene3D" id="2.160.10.10">
    <property type="entry name" value="Hexapeptide repeat proteins"/>
    <property type="match status" value="1"/>
</dbReference>
<dbReference type="Pfam" id="PF00132">
    <property type="entry name" value="Hexapep"/>
    <property type="match status" value="1"/>
</dbReference>
<dbReference type="PANTHER" id="PTHR43300">
    <property type="entry name" value="ACETYLTRANSFERASE"/>
    <property type="match status" value="1"/>
</dbReference>
<evidence type="ECO:0000259" key="1">
    <source>
        <dbReference type="Pfam" id="PF17836"/>
    </source>
</evidence>
<dbReference type="PANTHER" id="PTHR43300:SF7">
    <property type="entry name" value="UDP-N-ACETYLBACILLOSAMINE N-ACETYLTRANSFERASE"/>
    <property type="match status" value="1"/>
</dbReference>
<feature type="domain" description="PglD N-terminal" evidence="1">
    <location>
        <begin position="6"/>
        <end position="83"/>
    </location>
</feature>
<proteinExistence type="predicted"/>
<dbReference type="NCBIfam" id="TIGR03570">
    <property type="entry name" value="NeuD_NnaD"/>
    <property type="match status" value="1"/>
</dbReference>
<organism evidence="2 3">
    <name type="scientific">Paenibacillus sepulcri</name>
    <dbReference type="NCBI Taxonomy" id="359917"/>
    <lineage>
        <taxon>Bacteria</taxon>
        <taxon>Bacillati</taxon>
        <taxon>Bacillota</taxon>
        <taxon>Bacilli</taxon>
        <taxon>Bacillales</taxon>
        <taxon>Paenibacillaceae</taxon>
        <taxon>Paenibacillus</taxon>
    </lineage>
</organism>
<dbReference type="InterPro" id="IPR020019">
    <property type="entry name" value="AcTrfase_PglD-like"/>
</dbReference>
<dbReference type="InterPro" id="IPR011004">
    <property type="entry name" value="Trimer_LpxA-like_sf"/>
</dbReference>
<dbReference type="Gene3D" id="3.40.50.20">
    <property type="match status" value="1"/>
</dbReference>
<sequence>MSVLPVIILGNGGHAKVCCDLLMLCSVHIIGFVSPEPSNETYMGVRVIGDDPTINQYQPDEILLVNGIGSITQPVLREQVFNRFKDRDYSFLSLIHPSSVIASNVQLGEGVQVMAGSIIQTGVRIGKNTIINTKSSIDHHSKIGDHVHISPGVTICGEVNVEDGVHIGAGSTIIQGLQISKNSIVGAGSLVLKEVKEGAKVYGVPAKEAHR</sequence>